<protein>
    <submittedName>
        <fullName evidence="1">Tpa: endonuclease-reverse transcriptase</fullName>
    </submittedName>
</protein>
<name>A0A0J7MWD8_LASNI</name>
<dbReference type="PaxDb" id="67767-A0A0J7MWD8"/>
<accession>A0A0J7MWD8</accession>
<reference evidence="1 2" key="1">
    <citation type="submission" date="2015-04" db="EMBL/GenBank/DDBJ databases">
        <title>Lasius niger genome sequencing.</title>
        <authorList>
            <person name="Konorov E.A."/>
            <person name="Nikitin M.A."/>
            <person name="Kirill M.V."/>
            <person name="Chang P."/>
        </authorList>
    </citation>
    <scope>NUCLEOTIDE SEQUENCE [LARGE SCALE GENOMIC DNA]</scope>
    <source>
        <tissue evidence="1">Whole</tissue>
    </source>
</reference>
<dbReference type="GO" id="GO:0003964">
    <property type="term" value="F:RNA-directed DNA polymerase activity"/>
    <property type="evidence" value="ECO:0007669"/>
    <property type="project" value="UniProtKB-KW"/>
</dbReference>
<evidence type="ECO:0000313" key="2">
    <source>
        <dbReference type="Proteomes" id="UP000036403"/>
    </source>
</evidence>
<organism evidence="1 2">
    <name type="scientific">Lasius niger</name>
    <name type="common">Black garden ant</name>
    <dbReference type="NCBI Taxonomy" id="67767"/>
    <lineage>
        <taxon>Eukaryota</taxon>
        <taxon>Metazoa</taxon>
        <taxon>Ecdysozoa</taxon>
        <taxon>Arthropoda</taxon>
        <taxon>Hexapoda</taxon>
        <taxon>Insecta</taxon>
        <taxon>Pterygota</taxon>
        <taxon>Neoptera</taxon>
        <taxon>Endopterygota</taxon>
        <taxon>Hymenoptera</taxon>
        <taxon>Apocrita</taxon>
        <taxon>Aculeata</taxon>
        <taxon>Formicoidea</taxon>
        <taxon>Formicidae</taxon>
        <taxon>Formicinae</taxon>
        <taxon>Lasius</taxon>
        <taxon>Lasius</taxon>
    </lineage>
</organism>
<dbReference type="OrthoDB" id="445826at2759"/>
<evidence type="ECO:0000313" key="1">
    <source>
        <dbReference type="EMBL" id="KMQ84785.1"/>
    </source>
</evidence>
<keyword evidence="1" id="KW-0548">Nucleotidyltransferase</keyword>
<dbReference type="GO" id="GO:0004519">
    <property type="term" value="F:endonuclease activity"/>
    <property type="evidence" value="ECO:0007669"/>
    <property type="project" value="UniProtKB-KW"/>
</dbReference>
<keyword evidence="2" id="KW-1185">Reference proteome</keyword>
<gene>
    <name evidence="1" type="ORF">RF55_17124</name>
</gene>
<keyword evidence="1" id="KW-0255">Endonuclease</keyword>
<dbReference type="EMBL" id="LBMM01015491">
    <property type="protein sequence ID" value="KMQ84785.1"/>
    <property type="molecule type" value="Genomic_DNA"/>
</dbReference>
<proteinExistence type="predicted"/>
<keyword evidence="1" id="KW-0695">RNA-directed DNA polymerase</keyword>
<comment type="caution">
    <text evidence="1">The sequence shown here is derived from an EMBL/GenBank/DDBJ whole genome shotgun (WGS) entry which is preliminary data.</text>
</comment>
<keyword evidence="1" id="KW-0540">Nuclease</keyword>
<keyword evidence="1" id="KW-0808">Transferase</keyword>
<sequence length="121" mass="14386">MDAIHDKCEVDGNVNDLANNIVECMTETTNKEAPNKLKRVPIKWQSKPWITKEVKEASKKRDWTYNAIGVKSDWEEYKKRRNEVITLIRRNKRNYYEQSIDKAKTNPKKMWNMIKELIGSK</sequence>
<dbReference type="AlphaFoldDB" id="A0A0J7MWD8"/>
<dbReference type="Proteomes" id="UP000036403">
    <property type="component" value="Unassembled WGS sequence"/>
</dbReference>
<keyword evidence="1" id="KW-0378">Hydrolase</keyword>